<dbReference type="Pfam" id="PF13229">
    <property type="entry name" value="Beta_helix"/>
    <property type="match status" value="1"/>
</dbReference>
<dbReference type="Gene3D" id="2.160.20.10">
    <property type="entry name" value="Single-stranded right-handed beta-helix, Pectin lyase-like"/>
    <property type="match status" value="1"/>
</dbReference>
<proteinExistence type="predicted"/>
<dbReference type="KEGG" id="pcam:HNE05_19920"/>
<organism evidence="2 3">
    <name type="scientific">Aquipseudomonas campi</name>
    <dbReference type="NCBI Taxonomy" id="2731681"/>
    <lineage>
        <taxon>Bacteria</taxon>
        <taxon>Pseudomonadati</taxon>
        <taxon>Pseudomonadota</taxon>
        <taxon>Gammaproteobacteria</taxon>
        <taxon>Pseudomonadales</taxon>
        <taxon>Pseudomonadaceae</taxon>
        <taxon>Aquipseudomonas</taxon>
    </lineage>
</organism>
<name>A0A6M8FX64_9GAMM</name>
<accession>A0A6M8FX64</accession>
<dbReference type="RefSeq" id="WP_173211491.1">
    <property type="nucleotide sequence ID" value="NZ_CP053697.2"/>
</dbReference>
<reference evidence="2" key="1">
    <citation type="submission" date="2020-07" db="EMBL/GenBank/DDBJ databases">
        <title>Nitrate ammonifying Pseudomonas campi sp. nov. isolated from German agricultural grassland.</title>
        <authorList>
            <person name="Timsy T."/>
            <person name="Ulrich A."/>
            <person name="Spanner T."/>
            <person name="Foesel B."/>
            <person name="Kolb S."/>
            <person name="Horn M.A."/>
            <person name="Behrendt U."/>
        </authorList>
    </citation>
    <scope>NUCLEOTIDE SEQUENCE</scope>
    <source>
        <strain evidence="2">S1-A32-2</strain>
    </source>
</reference>
<dbReference type="InterPro" id="IPR011050">
    <property type="entry name" value="Pectin_lyase_fold/virulence"/>
</dbReference>
<evidence type="ECO:0000259" key="1">
    <source>
        <dbReference type="Pfam" id="PF13229"/>
    </source>
</evidence>
<evidence type="ECO:0000313" key="3">
    <source>
        <dbReference type="Proteomes" id="UP000501379"/>
    </source>
</evidence>
<dbReference type="AlphaFoldDB" id="A0A6M8FX64"/>
<keyword evidence="3" id="KW-1185">Reference proteome</keyword>
<dbReference type="Proteomes" id="UP000501379">
    <property type="component" value="Chromosome"/>
</dbReference>
<dbReference type="EMBL" id="CP053697">
    <property type="protein sequence ID" value="QKE65528.1"/>
    <property type="molecule type" value="Genomic_DNA"/>
</dbReference>
<sequence>MARLTASLGTLLVALLLAPPLLAQTLYRHQIEALPSQPQQQALAELLASNSPSVTATQLALSLPAGRARVSQPPLFSAQSGSWPFEPLVGSGLFKVIAAYQSQHPRALQIDAGSIDLAQLERAVANPQILRRHKDGYLLSYPLLIGPKAALLINDTQLYLNSRSGAALINQGQLQLQRSQLQSWSGSMDSDDPALFRPFILAWAGSSTWIEDSSLTRLGYNAHLTRGLSTRRSASQGAGVAPARLLIRHSRLREMASGAELHDALALIDDSRFDDLQQYAIDLHDSRLSLRLNRIKHVRNQSAIRIAGASSGDVTQNLILASGKAAIEVSAQSGELSLRDNLIGNSGSHGIQLQGHSGGRLLLAGNLIANSTGSGIDGENLDAALIVANRISASPDYAISLRGSQAQQGEIGLFDNQLASSGKSMIRSEGVRQLQLGGNRFQGVAVNQALLAGDLQAVQSLLLETTLKQGCFARLLLTSTDLPIIPQPQVSHCTQG</sequence>
<evidence type="ECO:0000313" key="2">
    <source>
        <dbReference type="EMBL" id="QKE65528.1"/>
    </source>
</evidence>
<gene>
    <name evidence="2" type="ORF">HNE05_19920</name>
</gene>
<dbReference type="UniPathway" id="UPA00286"/>
<feature type="domain" description="Right handed beta helix" evidence="1">
    <location>
        <begin position="246"/>
        <end position="382"/>
    </location>
</feature>
<dbReference type="SUPFAM" id="SSF51126">
    <property type="entry name" value="Pectin lyase-like"/>
    <property type="match status" value="1"/>
</dbReference>
<dbReference type="InterPro" id="IPR039448">
    <property type="entry name" value="Beta_helix"/>
</dbReference>
<protein>
    <submittedName>
        <fullName evidence="2">Right-handed parallel beta-helix repeat-containing protein</fullName>
    </submittedName>
</protein>
<dbReference type="GO" id="GO:0042121">
    <property type="term" value="P:alginic acid biosynthetic process"/>
    <property type="evidence" value="ECO:0007669"/>
    <property type="project" value="UniProtKB-UniPathway"/>
</dbReference>
<dbReference type="InterPro" id="IPR012334">
    <property type="entry name" value="Pectin_lyas_fold"/>
</dbReference>